<reference evidence="1 2" key="1">
    <citation type="submission" date="2015-02" db="EMBL/GenBank/DDBJ databases">
        <authorList>
            <person name="Ju K.-S."/>
            <person name="Doroghazi J.R."/>
            <person name="Metcalf W."/>
        </authorList>
    </citation>
    <scope>NUCLEOTIDE SEQUENCE [LARGE SCALE GENOMIC DNA]</scope>
    <source>
        <strain evidence="1 2">NRRL ISP-5550</strain>
    </source>
</reference>
<evidence type="ECO:0000313" key="2">
    <source>
        <dbReference type="Proteomes" id="UP000033551"/>
    </source>
</evidence>
<proteinExistence type="predicted"/>
<accession>A0A0F4K1V5</accession>
<organism evidence="1 2">
    <name type="scientific">Streptomyces katrae</name>
    <dbReference type="NCBI Taxonomy" id="68223"/>
    <lineage>
        <taxon>Bacteria</taxon>
        <taxon>Bacillati</taxon>
        <taxon>Actinomycetota</taxon>
        <taxon>Actinomycetes</taxon>
        <taxon>Kitasatosporales</taxon>
        <taxon>Streptomycetaceae</taxon>
        <taxon>Streptomyces</taxon>
    </lineage>
</organism>
<dbReference type="Proteomes" id="UP000033551">
    <property type="component" value="Unassembled WGS sequence"/>
</dbReference>
<name>A0A0F4K1V5_9ACTN</name>
<dbReference type="RefSeq" id="WP_045945579.1">
    <property type="nucleotide sequence ID" value="NZ_JZWV01000027.1"/>
</dbReference>
<comment type="caution">
    <text evidence="1">The sequence shown here is derived from an EMBL/GenBank/DDBJ whole genome shotgun (WGS) entry which is preliminary data.</text>
</comment>
<gene>
    <name evidence="1" type="ORF">VR44_01965</name>
</gene>
<keyword evidence="2" id="KW-1185">Reference proteome</keyword>
<evidence type="ECO:0008006" key="3">
    <source>
        <dbReference type="Google" id="ProtNLM"/>
    </source>
</evidence>
<dbReference type="OrthoDB" id="4144896at2"/>
<protein>
    <recommendedName>
        <fullName evidence="3">IrrE N-terminal-like domain-containing protein</fullName>
    </recommendedName>
</protein>
<dbReference type="EMBL" id="JZWV01000027">
    <property type="protein sequence ID" value="KJY39211.1"/>
    <property type="molecule type" value="Genomic_DNA"/>
</dbReference>
<evidence type="ECO:0000313" key="1">
    <source>
        <dbReference type="EMBL" id="KJY39211.1"/>
    </source>
</evidence>
<sequence>MRWRSRGRGHIRTDVADVVDELTIPQPFNLDDFCANISAQRKRPLLVLPLDGPADTDLPCGIWVGLDTADLVFYEAGAADILKIQIVLHEIAHMLLGHVSPQLHVSGDADDEPVTVSEHFRRFLARTGDSEKRLDPDPSIAKAMRAEAARIKVAAARPTSSDIELGLSTDRILHLLGRTKFEDRQEEEAETLATLILERASRNEAISTTSDASDVLARLNDALGRPGSWT</sequence>
<dbReference type="AlphaFoldDB" id="A0A0F4K1V5"/>
<dbReference type="PATRIC" id="fig|68223.7.peg.5799"/>